<keyword evidence="4" id="KW-0067">ATP-binding</keyword>
<name>A0ABN9YGH1_9DINO</name>
<feature type="non-terminal residue" evidence="7">
    <location>
        <position position="301"/>
    </location>
</feature>
<organism evidence="7 8">
    <name type="scientific">Prorocentrum cordatum</name>
    <dbReference type="NCBI Taxonomy" id="2364126"/>
    <lineage>
        <taxon>Eukaryota</taxon>
        <taxon>Sar</taxon>
        <taxon>Alveolata</taxon>
        <taxon>Dinophyceae</taxon>
        <taxon>Prorocentrales</taxon>
        <taxon>Prorocentraceae</taxon>
        <taxon>Prorocentrum</taxon>
    </lineage>
</organism>
<dbReference type="Pfam" id="PF13361">
    <property type="entry name" value="UvrD_C"/>
    <property type="match status" value="1"/>
</dbReference>
<dbReference type="Proteomes" id="UP001189429">
    <property type="component" value="Unassembled WGS sequence"/>
</dbReference>
<protein>
    <recommendedName>
        <fullName evidence="6">UvrD-like helicase C-terminal domain-containing protein</fullName>
    </recommendedName>
</protein>
<evidence type="ECO:0000256" key="5">
    <source>
        <dbReference type="SAM" id="MobiDB-lite"/>
    </source>
</evidence>
<comment type="caution">
    <text evidence="7">The sequence shown here is derived from an EMBL/GenBank/DDBJ whole genome shotgun (WGS) entry which is preliminary data.</text>
</comment>
<evidence type="ECO:0000259" key="6">
    <source>
        <dbReference type="Pfam" id="PF13361"/>
    </source>
</evidence>
<dbReference type="EMBL" id="CAUYUJ010022679">
    <property type="protein sequence ID" value="CAK0911958.1"/>
    <property type="molecule type" value="Genomic_DNA"/>
</dbReference>
<keyword evidence="1" id="KW-0547">Nucleotide-binding</keyword>
<feature type="compositionally biased region" description="Basic and acidic residues" evidence="5">
    <location>
        <begin position="57"/>
        <end position="79"/>
    </location>
</feature>
<evidence type="ECO:0000256" key="3">
    <source>
        <dbReference type="ARBA" id="ARBA00022806"/>
    </source>
</evidence>
<dbReference type="InterPro" id="IPR027417">
    <property type="entry name" value="P-loop_NTPase"/>
</dbReference>
<sequence length="301" mass="32736">MVIPVDGRVLARQAGSAEQPVAQWRQADLWGWQGCPTGCGWFSGGGRAGAALNTGETLDREPTRDKEKPCENPRPEESRSAGAGRQRGASTAELHRGPGHVDHDGVGTSTSTGEAEMRPMMFGSSSLSRARWPHGAAAPEASSRCDRSAAGSLGPIGRHLVHGHAGHVVLAYDMVCAFRDKQPIVLKLYGDLFPELGPDGRISKRELSPSEALEHLEEERRLAHVAATRAQRRLVVTYVRGFSSRLSPFDWKPQDPAFRSSLPLPEPLLPEGAPNAAMWLRISPKAEDEPDWEHDCALVHM</sequence>
<accession>A0ABN9YGH1</accession>
<keyword evidence="3" id="KW-0347">Helicase</keyword>
<reference evidence="7" key="1">
    <citation type="submission" date="2023-10" db="EMBL/GenBank/DDBJ databases">
        <authorList>
            <person name="Chen Y."/>
            <person name="Shah S."/>
            <person name="Dougan E. K."/>
            <person name="Thang M."/>
            <person name="Chan C."/>
        </authorList>
    </citation>
    <scope>NUCLEOTIDE SEQUENCE [LARGE SCALE GENOMIC DNA]</scope>
</reference>
<evidence type="ECO:0000256" key="4">
    <source>
        <dbReference type="ARBA" id="ARBA00022840"/>
    </source>
</evidence>
<evidence type="ECO:0000313" key="8">
    <source>
        <dbReference type="Proteomes" id="UP001189429"/>
    </source>
</evidence>
<proteinExistence type="predicted"/>
<dbReference type="SUPFAM" id="SSF52540">
    <property type="entry name" value="P-loop containing nucleoside triphosphate hydrolases"/>
    <property type="match status" value="1"/>
</dbReference>
<evidence type="ECO:0000313" key="7">
    <source>
        <dbReference type="EMBL" id="CAK0911958.1"/>
    </source>
</evidence>
<feature type="compositionally biased region" description="Basic and acidic residues" evidence="5">
    <location>
        <begin position="93"/>
        <end position="105"/>
    </location>
</feature>
<dbReference type="InterPro" id="IPR014017">
    <property type="entry name" value="DNA_helicase_UvrD-like_C"/>
</dbReference>
<keyword evidence="2" id="KW-0378">Hydrolase</keyword>
<gene>
    <name evidence="7" type="ORF">PCOR1329_LOCUS85674</name>
</gene>
<dbReference type="Gene3D" id="3.30.160.800">
    <property type="match status" value="1"/>
</dbReference>
<evidence type="ECO:0000256" key="2">
    <source>
        <dbReference type="ARBA" id="ARBA00022801"/>
    </source>
</evidence>
<evidence type="ECO:0000256" key="1">
    <source>
        <dbReference type="ARBA" id="ARBA00022741"/>
    </source>
</evidence>
<feature type="region of interest" description="Disordered" evidence="5">
    <location>
        <begin position="50"/>
        <end position="148"/>
    </location>
</feature>
<feature type="domain" description="UvrD-like helicase C-terminal" evidence="6">
    <location>
        <begin position="211"/>
        <end position="240"/>
    </location>
</feature>
<keyword evidence="8" id="KW-1185">Reference proteome</keyword>